<organism evidence="1 2">
    <name type="scientific">Halostagnicola larsenii XH-48</name>
    <dbReference type="NCBI Taxonomy" id="797299"/>
    <lineage>
        <taxon>Archaea</taxon>
        <taxon>Methanobacteriati</taxon>
        <taxon>Methanobacteriota</taxon>
        <taxon>Stenosarchaea group</taxon>
        <taxon>Halobacteria</taxon>
        <taxon>Halobacteriales</taxon>
        <taxon>Natrialbaceae</taxon>
        <taxon>Halostagnicola</taxon>
    </lineage>
</organism>
<keyword evidence="1" id="KW-0614">Plasmid</keyword>
<dbReference type="AlphaFoldDB" id="W0JWT6"/>
<dbReference type="HOGENOM" id="CLU_3338321_0_0_2"/>
<evidence type="ECO:0000313" key="2">
    <source>
        <dbReference type="Proteomes" id="UP000019024"/>
    </source>
</evidence>
<dbReference type="Proteomes" id="UP000019024">
    <property type="component" value="Plasmid unnamed2"/>
</dbReference>
<name>W0JWT6_9EURY</name>
<keyword evidence="2" id="KW-1185">Reference proteome</keyword>
<reference evidence="1 2" key="1">
    <citation type="submission" date="2014-01" db="EMBL/GenBank/DDBJ databases">
        <authorList>
            <consortium name="DOE Joint Genome Institute"/>
            <person name="Anderson I."/>
            <person name="Huntemann M."/>
            <person name="Han J."/>
            <person name="Chen A."/>
            <person name="Kyrpides N."/>
            <person name="Mavromatis K."/>
            <person name="Markowitz V."/>
            <person name="Palaniappan K."/>
            <person name="Ivanova N."/>
            <person name="Schaumberg A."/>
            <person name="Pati A."/>
            <person name="Liolios K."/>
            <person name="Nordberg H.P."/>
            <person name="Cantor M.N."/>
            <person name="Hua S.X."/>
            <person name="Woyke T."/>
        </authorList>
    </citation>
    <scope>NUCLEOTIDE SEQUENCE [LARGE SCALE GENOMIC DNA]</scope>
    <source>
        <strain evidence="1 2">XH-48</strain>
        <plasmid evidence="2">2</plasmid>
    </source>
</reference>
<geneLocation type="plasmid" evidence="1">
    <name>unnamed</name>
</geneLocation>
<dbReference type="eggNOG" id="arCOG02751">
    <property type="taxonomic scope" value="Archaea"/>
</dbReference>
<proteinExistence type="predicted"/>
<protein>
    <submittedName>
        <fullName evidence="1">Uncharacterized protein</fullName>
    </submittedName>
</protein>
<accession>W0JWT6</accession>
<dbReference type="EMBL" id="CP007057">
    <property type="protein sequence ID" value="AHG01762.1"/>
    <property type="molecule type" value="Genomic_DNA"/>
</dbReference>
<sequence length="37" mass="4225">MRDLIAEARREGELIGKMTVAIDETKGHPWTGEIERD</sequence>
<gene>
    <name evidence="1" type="ORF">HALLA_00290</name>
</gene>
<evidence type="ECO:0000313" key="1">
    <source>
        <dbReference type="EMBL" id="AHG01762.1"/>
    </source>
</evidence>
<dbReference type="KEGG" id="hlr:HALLA_00290"/>